<comment type="caution">
    <text evidence="17">The sequence shown here is derived from an EMBL/GenBank/DDBJ whole genome shotgun (WGS) entry which is preliminary data.</text>
</comment>
<evidence type="ECO:0000256" key="3">
    <source>
        <dbReference type="ARBA" id="ARBA00004065"/>
    </source>
</evidence>
<dbReference type="Pfam" id="PF11858">
    <property type="entry name" value="DUF3378"/>
    <property type="match status" value="1"/>
</dbReference>
<comment type="subcellular location">
    <subcellularLocation>
        <location evidence="4 14">Cytoplasm</location>
    </subcellularLocation>
</comment>
<dbReference type="GO" id="GO:0032299">
    <property type="term" value="C:ribonuclease H2 complex"/>
    <property type="evidence" value="ECO:0007669"/>
    <property type="project" value="TreeGrafter"/>
</dbReference>
<dbReference type="RefSeq" id="WP_188366219.1">
    <property type="nucleotide sequence ID" value="NZ_BMDT01000001.1"/>
</dbReference>
<dbReference type="EC" id="3.1.26.4" evidence="6 14"/>
<dbReference type="EMBL" id="BMDT01000001">
    <property type="protein sequence ID" value="GGI64355.1"/>
    <property type="molecule type" value="Genomic_DNA"/>
</dbReference>
<keyword evidence="9 14" id="KW-0540">Nuclease</keyword>
<keyword evidence="18" id="KW-1185">Reference proteome</keyword>
<evidence type="ECO:0000256" key="15">
    <source>
        <dbReference type="PROSITE-ProRule" id="PRU01319"/>
    </source>
</evidence>
<dbReference type="InterPro" id="IPR036397">
    <property type="entry name" value="RNaseH_sf"/>
</dbReference>
<dbReference type="InterPro" id="IPR012337">
    <property type="entry name" value="RNaseH-like_sf"/>
</dbReference>
<evidence type="ECO:0000256" key="11">
    <source>
        <dbReference type="ARBA" id="ARBA00022759"/>
    </source>
</evidence>
<evidence type="ECO:0000256" key="7">
    <source>
        <dbReference type="ARBA" id="ARBA00021407"/>
    </source>
</evidence>
<feature type="binding site" evidence="14 15">
    <location>
        <position position="100"/>
    </location>
    <ligand>
        <name>a divalent metal cation</name>
        <dbReference type="ChEBI" id="CHEBI:60240"/>
    </ligand>
</feature>
<dbReference type="PANTHER" id="PTHR10954:SF23">
    <property type="entry name" value="RIBONUCLEASE"/>
    <property type="match status" value="1"/>
</dbReference>
<feature type="binding site" evidence="14 15">
    <location>
        <position position="99"/>
    </location>
    <ligand>
        <name>a divalent metal cation</name>
        <dbReference type="ChEBI" id="CHEBI:60240"/>
    </ligand>
</feature>
<sequence>MSHVVIQLPKNQIIKLQQFYQNELLNKNVPYTQFVAKKNGTTITAYTSGKILFQGASAEQEASRWQDTVPSLEKATKKKNPGTNNLPKNLAELSFIGSDEVGNGSYFGPLIVCAVYADKEHLPLLKQLGVKDSKMLTDHDIRELAPKIKKLVPFKLLEVTPSKYNQIQPRYNAVHMKVVLHNQAIRLLLEMIDPTKPEGILIDQFTPESSYRKYLKGEAEQVTDNLYFVTKGEQYHLAVAAASILCRAQFLDSLDIGSKEVGFTLPSGAGTKSDQIAAQILRKGGMELLSQHAKLHFANTKKAQKLAGDFE</sequence>
<evidence type="ECO:0000256" key="9">
    <source>
        <dbReference type="ARBA" id="ARBA00022722"/>
    </source>
</evidence>
<dbReference type="GO" id="GO:0003723">
    <property type="term" value="F:RNA binding"/>
    <property type="evidence" value="ECO:0007669"/>
    <property type="project" value="UniProtKB-UniRule"/>
</dbReference>
<feature type="domain" description="RNase H type-2" evidence="16">
    <location>
        <begin position="93"/>
        <end position="309"/>
    </location>
</feature>
<evidence type="ECO:0000313" key="17">
    <source>
        <dbReference type="EMBL" id="GGI64355.1"/>
    </source>
</evidence>
<dbReference type="GO" id="GO:0000287">
    <property type="term" value="F:magnesium ion binding"/>
    <property type="evidence" value="ECO:0007669"/>
    <property type="project" value="UniProtKB-UniRule"/>
</dbReference>
<proteinExistence type="inferred from homology"/>
<evidence type="ECO:0000256" key="10">
    <source>
        <dbReference type="ARBA" id="ARBA00022723"/>
    </source>
</evidence>
<evidence type="ECO:0000256" key="4">
    <source>
        <dbReference type="ARBA" id="ARBA00004496"/>
    </source>
</evidence>
<evidence type="ECO:0000256" key="8">
    <source>
        <dbReference type="ARBA" id="ARBA00022490"/>
    </source>
</evidence>
<comment type="cofactor">
    <cofactor evidence="14 15">
        <name>Mn(2+)</name>
        <dbReference type="ChEBI" id="CHEBI:29035"/>
    </cofactor>
    <cofactor evidence="14 15">
        <name>Mg(2+)</name>
        <dbReference type="ChEBI" id="CHEBI:18420"/>
    </cofactor>
    <text evidence="14 15">Manganese or magnesium. Binds 1 divalent metal ion per monomer in the absence of substrate. May bind a second metal ion after substrate binding.</text>
</comment>
<dbReference type="CDD" id="cd14796">
    <property type="entry name" value="RNAse_HIII_N"/>
    <property type="match status" value="1"/>
</dbReference>
<evidence type="ECO:0000256" key="6">
    <source>
        <dbReference type="ARBA" id="ARBA00012180"/>
    </source>
</evidence>
<comment type="similarity">
    <text evidence="5 14">Belongs to the RNase HII family. RnhC subfamily.</text>
</comment>
<keyword evidence="12 14" id="KW-0378">Hydrolase</keyword>
<evidence type="ECO:0000256" key="12">
    <source>
        <dbReference type="ARBA" id="ARBA00022801"/>
    </source>
</evidence>
<gene>
    <name evidence="14 17" type="primary">rnhC</name>
    <name evidence="17" type="ORF">GCM10011482_00090</name>
</gene>
<dbReference type="Pfam" id="PF01351">
    <property type="entry name" value="RNase_HII"/>
    <property type="match status" value="1"/>
</dbReference>
<comment type="function">
    <text evidence="3 14">Endonuclease that specifically degrades the RNA of RNA-DNA hybrids.</text>
</comment>
<evidence type="ECO:0000256" key="5">
    <source>
        <dbReference type="ARBA" id="ARBA00008378"/>
    </source>
</evidence>
<evidence type="ECO:0000256" key="1">
    <source>
        <dbReference type="ARBA" id="ARBA00000077"/>
    </source>
</evidence>
<dbReference type="SUPFAM" id="SSF53098">
    <property type="entry name" value="Ribonuclease H-like"/>
    <property type="match status" value="1"/>
</dbReference>
<protein>
    <recommendedName>
        <fullName evidence="7 14">Ribonuclease HIII</fullName>
        <shortName evidence="14">RNase HIII</shortName>
        <ecNumber evidence="6 14">3.1.26.4</ecNumber>
    </recommendedName>
</protein>
<dbReference type="NCBIfam" id="TIGR00716">
    <property type="entry name" value="rnhC"/>
    <property type="match status" value="1"/>
</dbReference>
<evidence type="ECO:0000313" key="18">
    <source>
        <dbReference type="Proteomes" id="UP000622610"/>
    </source>
</evidence>
<reference evidence="17" key="1">
    <citation type="journal article" date="2014" name="Int. J. Syst. Evol. Microbiol.">
        <title>Complete genome sequence of Corynebacterium casei LMG S-19264T (=DSM 44701T), isolated from a smear-ripened cheese.</title>
        <authorList>
            <consortium name="US DOE Joint Genome Institute (JGI-PGF)"/>
            <person name="Walter F."/>
            <person name="Albersmeier A."/>
            <person name="Kalinowski J."/>
            <person name="Ruckert C."/>
        </authorList>
    </citation>
    <scope>NUCLEOTIDE SEQUENCE</scope>
    <source>
        <strain evidence="17">CCM 8433</strain>
    </source>
</reference>
<evidence type="ECO:0000259" key="16">
    <source>
        <dbReference type="PROSITE" id="PS51975"/>
    </source>
</evidence>
<dbReference type="PANTHER" id="PTHR10954">
    <property type="entry name" value="RIBONUCLEASE H2 SUBUNIT A"/>
    <property type="match status" value="1"/>
</dbReference>
<dbReference type="Proteomes" id="UP000622610">
    <property type="component" value="Unassembled WGS sequence"/>
</dbReference>
<dbReference type="AlphaFoldDB" id="A0A917N364"/>
<keyword evidence="11 14" id="KW-0255">Endonuclease</keyword>
<reference evidence="17" key="2">
    <citation type="submission" date="2020-09" db="EMBL/GenBank/DDBJ databases">
        <authorList>
            <person name="Sun Q."/>
            <person name="Sedlacek I."/>
        </authorList>
    </citation>
    <scope>NUCLEOTIDE SEQUENCE</scope>
    <source>
        <strain evidence="17">CCM 8433</strain>
    </source>
</reference>
<keyword evidence="13 14" id="KW-0460">Magnesium</keyword>
<accession>A0A917N364</accession>
<keyword evidence="8 14" id="KW-0963">Cytoplasm</keyword>
<evidence type="ECO:0000256" key="2">
    <source>
        <dbReference type="ARBA" id="ARBA00001946"/>
    </source>
</evidence>
<dbReference type="GO" id="GO:0004523">
    <property type="term" value="F:RNA-DNA hybrid ribonuclease activity"/>
    <property type="evidence" value="ECO:0007669"/>
    <property type="project" value="UniProtKB-UniRule"/>
</dbReference>
<comment type="cofactor">
    <cofactor evidence="2">
        <name>Mg(2+)</name>
        <dbReference type="ChEBI" id="CHEBI:18420"/>
    </cofactor>
</comment>
<dbReference type="GO" id="GO:0006298">
    <property type="term" value="P:mismatch repair"/>
    <property type="evidence" value="ECO:0007669"/>
    <property type="project" value="TreeGrafter"/>
</dbReference>
<dbReference type="GO" id="GO:0043137">
    <property type="term" value="P:DNA replication, removal of RNA primer"/>
    <property type="evidence" value="ECO:0007669"/>
    <property type="project" value="TreeGrafter"/>
</dbReference>
<dbReference type="PIRSF" id="PIRSF037748">
    <property type="entry name" value="RnhC"/>
    <property type="match status" value="1"/>
</dbReference>
<organism evidence="17 18">
    <name type="scientific">Enterococcus alcedinis</name>
    <dbReference type="NCBI Taxonomy" id="1274384"/>
    <lineage>
        <taxon>Bacteria</taxon>
        <taxon>Bacillati</taxon>
        <taxon>Bacillota</taxon>
        <taxon>Bacilli</taxon>
        <taxon>Lactobacillales</taxon>
        <taxon>Enterococcaceae</taxon>
        <taxon>Enterococcus</taxon>
    </lineage>
</organism>
<dbReference type="InterPro" id="IPR024567">
    <property type="entry name" value="RNase_HII/HIII_dom"/>
</dbReference>
<dbReference type="Gene3D" id="3.30.310.10">
    <property type="entry name" value="TATA-Binding Protein"/>
    <property type="match status" value="1"/>
</dbReference>
<dbReference type="CDD" id="cd06590">
    <property type="entry name" value="RNase_HII_bacteria_HIII_like"/>
    <property type="match status" value="1"/>
</dbReference>
<name>A0A917N364_9ENTE</name>
<dbReference type="InterPro" id="IPR001352">
    <property type="entry name" value="RNase_HII/HIII"/>
</dbReference>
<feature type="binding site" evidence="14 15">
    <location>
        <position position="203"/>
    </location>
    <ligand>
        <name>a divalent metal cation</name>
        <dbReference type="ChEBI" id="CHEBI:60240"/>
    </ligand>
</feature>
<evidence type="ECO:0000256" key="13">
    <source>
        <dbReference type="ARBA" id="ARBA00022842"/>
    </source>
</evidence>
<comment type="catalytic activity">
    <reaction evidence="1 14 15">
        <text>Endonucleolytic cleavage to 5'-phosphomonoester.</text>
        <dbReference type="EC" id="3.1.26.4"/>
    </reaction>
</comment>
<dbReference type="FunFam" id="3.30.420.10:FF:000047">
    <property type="entry name" value="Ribonuclease HIII"/>
    <property type="match status" value="1"/>
</dbReference>
<dbReference type="Gene3D" id="3.30.420.10">
    <property type="entry name" value="Ribonuclease H-like superfamily/Ribonuclease H"/>
    <property type="match status" value="1"/>
</dbReference>
<dbReference type="GO" id="GO:0005737">
    <property type="term" value="C:cytoplasm"/>
    <property type="evidence" value="ECO:0007669"/>
    <property type="project" value="UniProtKB-SubCell"/>
</dbReference>
<dbReference type="PROSITE" id="PS51975">
    <property type="entry name" value="RNASE_H_2"/>
    <property type="match status" value="1"/>
</dbReference>
<dbReference type="HAMAP" id="MF_00053">
    <property type="entry name" value="RNase_HIII"/>
    <property type="match status" value="1"/>
</dbReference>
<dbReference type="InterPro" id="IPR012295">
    <property type="entry name" value="TBP_dom_sf"/>
</dbReference>
<dbReference type="InterPro" id="IPR024568">
    <property type="entry name" value="RNase_HIII_N"/>
</dbReference>
<dbReference type="InterPro" id="IPR004641">
    <property type="entry name" value="RNase_HIII"/>
</dbReference>
<keyword evidence="10 14" id="KW-0479">Metal-binding</keyword>
<evidence type="ECO:0000256" key="14">
    <source>
        <dbReference type="HAMAP-Rule" id="MF_00053"/>
    </source>
</evidence>